<comment type="caution">
    <text evidence="2">The sequence shown here is derived from an EMBL/GenBank/DDBJ whole genome shotgun (WGS) entry which is preliminary data.</text>
</comment>
<dbReference type="SUPFAM" id="SSF140996">
    <property type="entry name" value="Hermes dimerisation domain"/>
    <property type="match status" value="1"/>
</dbReference>
<gene>
    <name evidence="2" type="ORF">KIL84_012002</name>
</gene>
<dbReference type="Proteomes" id="UP000827986">
    <property type="component" value="Unassembled WGS sequence"/>
</dbReference>
<organism evidence="2 3">
    <name type="scientific">Mauremys mutica</name>
    <name type="common">yellowpond turtle</name>
    <dbReference type="NCBI Taxonomy" id="74926"/>
    <lineage>
        <taxon>Eukaryota</taxon>
        <taxon>Metazoa</taxon>
        <taxon>Chordata</taxon>
        <taxon>Craniata</taxon>
        <taxon>Vertebrata</taxon>
        <taxon>Euteleostomi</taxon>
        <taxon>Archelosauria</taxon>
        <taxon>Testudinata</taxon>
        <taxon>Testudines</taxon>
        <taxon>Cryptodira</taxon>
        <taxon>Durocryptodira</taxon>
        <taxon>Testudinoidea</taxon>
        <taxon>Geoemydidae</taxon>
        <taxon>Geoemydinae</taxon>
        <taxon>Mauremys</taxon>
    </lineage>
</organism>
<proteinExistence type="predicted"/>
<protein>
    <submittedName>
        <fullName evidence="2">Uncharacterized protein</fullName>
    </submittedName>
</protein>
<dbReference type="EMBL" id="JAHDVG010000474">
    <property type="protein sequence ID" value="KAH1178300.1"/>
    <property type="molecule type" value="Genomic_DNA"/>
</dbReference>
<accession>A0A9D3XFM3</accession>
<keyword evidence="3" id="KW-1185">Reference proteome</keyword>
<evidence type="ECO:0000313" key="2">
    <source>
        <dbReference type="EMBL" id="KAH1178300.1"/>
    </source>
</evidence>
<sequence>MRVPTAAAIRRQLLCSAVRSGTTSVFWLKTEAAAELPLPQKRTCHPNGTRTSPAISGGNSINHQQQMNPANRDSVRLQFQDRYKPMDQTKYNSLTNAIAKWIGMDCRPLNTVNDRGLIDALRIVSSNQSLTLPSRGTTASRIHDLYHNGKTIRLELLKYALAVA</sequence>
<feature type="compositionally biased region" description="Polar residues" evidence="1">
    <location>
        <begin position="46"/>
        <end position="71"/>
    </location>
</feature>
<evidence type="ECO:0000313" key="3">
    <source>
        <dbReference type="Proteomes" id="UP000827986"/>
    </source>
</evidence>
<evidence type="ECO:0000256" key="1">
    <source>
        <dbReference type="SAM" id="MobiDB-lite"/>
    </source>
</evidence>
<reference evidence="2" key="1">
    <citation type="submission" date="2021-09" db="EMBL/GenBank/DDBJ databases">
        <title>The genome of Mauremys mutica provides insights into the evolution of semi-aquatic lifestyle.</title>
        <authorList>
            <person name="Gong S."/>
            <person name="Gao Y."/>
        </authorList>
    </citation>
    <scope>NUCLEOTIDE SEQUENCE</scope>
    <source>
        <strain evidence="2">MM-2020</strain>
        <tissue evidence="2">Muscle</tissue>
    </source>
</reference>
<feature type="region of interest" description="Disordered" evidence="1">
    <location>
        <begin position="40"/>
        <end position="71"/>
    </location>
</feature>
<name>A0A9D3XFM3_9SAUR</name>
<dbReference type="AlphaFoldDB" id="A0A9D3XFM3"/>
<dbReference type="Gene3D" id="1.10.10.1070">
    <property type="entry name" value="Zinc finger, BED domain-containing"/>
    <property type="match status" value="1"/>
</dbReference>